<evidence type="ECO:0000313" key="2">
    <source>
        <dbReference type="Proteomes" id="UP001064048"/>
    </source>
</evidence>
<reference evidence="1 2" key="1">
    <citation type="journal article" date="2022" name="Genome Biol. Evol.">
        <title>The Spruce Budworm Genome: Reconstructing the Evolutionary History of Antifreeze Proteins.</title>
        <authorList>
            <person name="Beliveau C."/>
            <person name="Gagne P."/>
            <person name="Picq S."/>
            <person name="Vernygora O."/>
            <person name="Keeling C.I."/>
            <person name="Pinkney K."/>
            <person name="Doucet D."/>
            <person name="Wen F."/>
            <person name="Johnston J.S."/>
            <person name="Maaroufi H."/>
            <person name="Boyle B."/>
            <person name="Laroche J."/>
            <person name="Dewar K."/>
            <person name="Juretic N."/>
            <person name="Blackburn G."/>
            <person name="Nisole A."/>
            <person name="Brunet B."/>
            <person name="Brandao M."/>
            <person name="Lumley L."/>
            <person name="Duan J."/>
            <person name="Quan G."/>
            <person name="Lucarotti C.J."/>
            <person name="Roe A.D."/>
            <person name="Sperling F.A.H."/>
            <person name="Levesque R.C."/>
            <person name="Cusson M."/>
        </authorList>
    </citation>
    <scope>NUCLEOTIDE SEQUENCE [LARGE SCALE GENOMIC DNA]</scope>
    <source>
        <strain evidence="1">Glfc:IPQL:Cfum</strain>
    </source>
</reference>
<protein>
    <submittedName>
        <fullName evidence="1">Uncharacterized protein</fullName>
    </submittedName>
</protein>
<accession>A0ACC0KP81</accession>
<dbReference type="Proteomes" id="UP001064048">
    <property type="component" value="Chromosome 18"/>
</dbReference>
<comment type="caution">
    <text evidence="1">The sequence shown here is derived from an EMBL/GenBank/DDBJ whole genome shotgun (WGS) entry which is preliminary data.</text>
</comment>
<organism evidence="1 2">
    <name type="scientific">Choristoneura fumiferana</name>
    <name type="common">Spruce budworm moth</name>
    <name type="synonym">Archips fumiferana</name>
    <dbReference type="NCBI Taxonomy" id="7141"/>
    <lineage>
        <taxon>Eukaryota</taxon>
        <taxon>Metazoa</taxon>
        <taxon>Ecdysozoa</taxon>
        <taxon>Arthropoda</taxon>
        <taxon>Hexapoda</taxon>
        <taxon>Insecta</taxon>
        <taxon>Pterygota</taxon>
        <taxon>Neoptera</taxon>
        <taxon>Endopterygota</taxon>
        <taxon>Lepidoptera</taxon>
        <taxon>Glossata</taxon>
        <taxon>Ditrysia</taxon>
        <taxon>Tortricoidea</taxon>
        <taxon>Tortricidae</taxon>
        <taxon>Tortricinae</taxon>
        <taxon>Choristoneura</taxon>
    </lineage>
</organism>
<sequence length="259" mass="28213">MSVKVVLTLLAVVVAARGATILDFINADVAKKVFDMPELRQEQTNRNCMCKGPACVCCVDFNVTLIDLGGPGCVHMKYLSPDEGFSVNVSYGKNLIHSSHIKGNNPPPICLEMFGSFAQTCATFNDLAPTADGLRGCLELELRVLKETQMEFPIGCFKSKAGGMEMEETPAETEEETEENTEETPEETGGFDAEGFLLGVYQTAEQGVAFLSSILDLPNKLNASRPIKAQTTTLKPEVSNPVENVQRRAPKNLKHPNQL</sequence>
<proteinExistence type="predicted"/>
<evidence type="ECO:0000313" key="1">
    <source>
        <dbReference type="EMBL" id="KAI8438268.1"/>
    </source>
</evidence>
<gene>
    <name evidence="1" type="ORF">MSG28_010860</name>
</gene>
<dbReference type="EMBL" id="CM046118">
    <property type="protein sequence ID" value="KAI8438268.1"/>
    <property type="molecule type" value="Genomic_DNA"/>
</dbReference>
<name>A0ACC0KP81_CHOFU</name>
<keyword evidence="2" id="KW-1185">Reference proteome</keyword>